<dbReference type="SUPFAM" id="SSF52047">
    <property type="entry name" value="RNI-like"/>
    <property type="match status" value="1"/>
</dbReference>
<evidence type="ECO:0000313" key="3">
    <source>
        <dbReference type="EMBL" id="GES86378.1"/>
    </source>
</evidence>
<gene>
    <name evidence="3" type="ORF">RCL2_001343400</name>
    <name evidence="1" type="ORF">RclHR1_01700005</name>
    <name evidence="2" type="ORF">RclHR1_01700006</name>
</gene>
<proteinExistence type="predicted"/>
<dbReference type="AlphaFoldDB" id="A0A2Z6QJ26"/>
<reference evidence="3" key="2">
    <citation type="submission" date="2019-10" db="EMBL/GenBank/DDBJ databases">
        <title>Conservation and host-specific expression of non-tandemly repeated heterogenous ribosome RNA gene in arbuscular mycorrhizal fungi.</title>
        <authorList>
            <person name="Maeda T."/>
            <person name="Kobayashi Y."/>
            <person name="Nakagawa T."/>
            <person name="Ezawa T."/>
            <person name="Yamaguchi K."/>
            <person name="Bino T."/>
            <person name="Nishimoto Y."/>
            <person name="Shigenobu S."/>
            <person name="Kawaguchi M."/>
        </authorList>
    </citation>
    <scope>NUCLEOTIDE SEQUENCE</scope>
    <source>
        <strain evidence="3">HR1</strain>
    </source>
</reference>
<dbReference type="OrthoDB" id="2368966at2759"/>
<evidence type="ECO:0000313" key="4">
    <source>
        <dbReference type="Proteomes" id="UP000247702"/>
    </source>
</evidence>
<dbReference type="EMBL" id="BEXD01000780">
    <property type="protein sequence ID" value="GBB90142.1"/>
    <property type="molecule type" value="Genomic_DNA"/>
</dbReference>
<sequence length="493" mass="59249">MSKPNGDILFLIFKELKHNSKFLFSCLMVNRLWCETVIPVLWRDPWNYTINYRNKDSLYSIITSYLSNDIKEFLTKSGIKISSQSLAFDYLSFCKSIDVKTIDNIISVGSSPSEYNQFLLQEEIYNFLLKKCSEIKRLNIRGTYEIVYLPESRISLKSLCELTCDTSIDPKYYYRISHICQQIQRIIINNNNLEANHGVTKLIEFQKNLKYFKWIDDFNDDDYMELLEDPYEEIFNMLEKHANTLNHLEIILQFDYGYPTDYYNIYDIYDYTFVQYLLLKLHNLKIIEINSPIFLNNDDFNEKLKMVTYRDLEILEIDYIDICQITYLIKNSFYLRELRIYDFNWDYDRFINDSLNFIKIICENCFLIEYLSIPVFPLLESHFIEFGKLLKKCQKLRSLQFKEAYYEEENELEYGERLLNALVKDASTNLREIGFSYDIEFSLKSLEIFFEKWKGRPAVSIYLYNSYVYKKSDLYKKLFSKYKMEGVIKQINI</sequence>
<evidence type="ECO:0000313" key="2">
    <source>
        <dbReference type="EMBL" id="GBB90143.1"/>
    </source>
</evidence>
<name>A0A2Z6QJ26_9GLOM</name>
<comment type="caution">
    <text evidence="2">The sequence shown here is derived from an EMBL/GenBank/DDBJ whole genome shotgun (WGS) entry which is preliminary data.</text>
</comment>
<keyword evidence="4" id="KW-1185">Reference proteome</keyword>
<dbReference type="EMBL" id="BLAL01000160">
    <property type="protein sequence ID" value="GES86378.1"/>
    <property type="molecule type" value="Genomic_DNA"/>
</dbReference>
<dbReference type="Gene3D" id="3.80.10.10">
    <property type="entry name" value="Ribonuclease Inhibitor"/>
    <property type="match status" value="1"/>
</dbReference>
<protein>
    <recommendedName>
        <fullName evidence="5">F-box domain-containing protein</fullName>
    </recommendedName>
</protein>
<dbReference type="EMBL" id="BEXD01000780">
    <property type="protein sequence ID" value="GBB90143.1"/>
    <property type="molecule type" value="Genomic_DNA"/>
</dbReference>
<accession>A0A2Z6QJ26</accession>
<evidence type="ECO:0000313" key="1">
    <source>
        <dbReference type="EMBL" id="GBB90142.1"/>
    </source>
</evidence>
<reference evidence="2 4" key="1">
    <citation type="submission" date="2017-11" db="EMBL/GenBank/DDBJ databases">
        <title>The genome of Rhizophagus clarus HR1 reveals common genetic basis of auxotrophy among arbuscular mycorrhizal fungi.</title>
        <authorList>
            <person name="Kobayashi Y."/>
        </authorList>
    </citation>
    <scope>NUCLEOTIDE SEQUENCE [LARGE SCALE GENOMIC DNA]</scope>
    <source>
        <strain evidence="2 4">HR1</strain>
    </source>
</reference>
<dbReference type="Proteomes" id="UP000615446">
    <property type="component" value="Unassembled WGS sequence"/>
</dbReference>
<organism evidence="2 4">
    <name type="scientific">Rhizophagus clarus</name>
    <dbReference type="NCBI Taxonomy" id="94130"/>
    <lineage>
        <taxon>Eukaryota</taxon>
        <taxon>Fungi</taxon>
        <taxon>Fungi incertae sedis</taxon>
        <taxon>Mucoromycota</taxon>
        <taxon>Glomeromycotina</taxon>
        <taxon>Glomeromycetes</taxon>
        <taxon>Glomerales</taxon>
        <taxon>Glomeraceae</taxon>
        <taxon>Rhizophagus</taxon>
    </lineage>
</organism>
<evidence type="ECO:0008006" key="5">
    <source>
        <dbReference type="Google" id="ProtNLM"/>
    </source>
</evidence>
<dbReference type="Proteomes" id="UP000247702">
    <property type="component" value="Unassembled WGS sequence"/>
</dbReference>
<dbReference type="InterPro" id="IPR032675">
    <property type="entry name" value="LRR_dom_sf"/>
</dbReference>